<keyword evidence="11" id="KW-1208">Phospholipid metabolism</keyword>
<evidence type="ECO:0000256" key="13">
    <source>
        <dbReference type="SAM" id="SignalP"/>
    </source>
</evidence>
<keyword evidence="13" id="KW-0732">Signal</keyword>
<evidence type="ECO:0000256" key="7">
    <source>
        <dbReference type="ARBA" id="ARBA00022989"/>
    </source>
</evidence>
<reference evidence="14 15" key="1">
    <citation type="submission" date="2016-10" db="EMBL/GenBank/DDBJ databases">
        <authorList>
            <person name="Cai Z."/>
        </authorList>
    </citation>
    <scope>NUCLEOTIDE SEQUENCE [LARGE SCALE GENOMIC DNA]</scope>
</reference>
<dbReference type="Proteomes" id="UP000256970">
    <property type="component" value="Unassembled WGS sequence"/>
</dbReference>
<feature type="signal peptide" evidence="13">
    <location>
        <begin position="1"/>
        <end position="28"/>
    </location>
</feature>
<keyword evidence="5" id="KW-0812">Transmembrane</keyword>
<name>A0A383V9Q1_TETOB</name>
<comment type="pathway">
    <text evidence="2">Lipid metabolism.</text>
</comment>
<evidence type="ECO:0000256" key="10">
    <source>
        <dbReference type="ARBA" id="ARBA00023209"/>
    </source>
</evidence>
<evidence type="ECO:0000256" key="1">
    <source>
        <dbReference type="ARBA" id="ARBA00004162"/>
    </source>
</evidence>
<organism evidence="14 15">
    <name type="scientific">Tetradesmus obliquus</name>
    <name type="common">Green alga</name>
    <name type="synonym">Acutodesmus obliquus</name>
    <dbReference type="NCBI Taxonomy" id="3088"/>
    <lineage>
        <taxon>Eukaryota</taxon>
        <taxon>Viridiplantae</taxon>
        <taxon>Chlorophyta</taxon>
        <taxon>core chlorophytes</taxon>
        <taxon>Chlorophyceae</taxon>
        <taxon>CS clade</taxon>
        <taxon>Sphaeropleales</taxon>
        <taxon>Scenedesmaceae</taxon>
        <taxon>Tetradesmus</taxon>
    </lineage>
</organism>
<keyword evidence="8" id="KW-0443">Lipid metabolism</keyword>
<dbReference type="AlphaFoldDB" id="A0A383V9Q1"/>
<sequence>MLSNRGSPRAWPSLAVILLLLCAASAAARDVAPSHKGRDRCSSSASCSTGSTCACTCRSRHGSAAAAAAASDDASIATHGGGSWLQPGDACSLKRTSGQAWARCRPGSFCACSCVAVGIPVGGNDTFAFSGPGLVSVSVLDNDASPDGSPVSIAPGSVESLTPGVTVTSVDEAGGIISINIPAGAPSVLLRYVPAASGNRLGAPAYVVGTSAVLYPAGTCRPVTACTNTSWPRAAFQCNSAQGLKCNNQKTGVCSALLFAQDSYCMGNFKTNCADPDNAGCNRCAIYKVMQACEASYKTANPPPFPTPDQNPTEACRYYSSSGNYVIVKSRAGDRSANATDPETGNNLCIMPKHFILMPTEACTGVDDPNPKCTGPAVTYWDGAVRHGYGTTKPGDLGLGLSDWVVMINAADERGQHQMHIHVAPMALSNASNIFWAAKQAKLETDMRKDPTVLTLTVGSGKYMHNHTVAAYFVKDSNMPPTSVVKTDVYGTAASIHTKYTSSIKVDRDQLAYGVALIPKKGGYVVAATYGFADEETLDMGIVNTPRDDYCQAACAPFK</sequence>
<dbReference type="GO" id="GO:0008715">
    <property type="term" value="F:CDP-diacylglycerol diphosphatase activity"/>
    <property type="evidence" value="ECO:0007669"/>
    <property type="project" value="InterPro"/>
</dbReference>
<evidence type="ECO:0000256" key="11">
    <source>
        <dbReference type="ARBA" id="ARBA00023264"/>
    </source>
</evidence>
<keyword evidence="3" id="KW-1003">Cell membrane</keyword>
<dbReference type="GO" id="GO:0008654">
    <property type="term" value="P:phospholipid biosynthetic process"/>
    <property type="evidence" value="ECO:0007669"/>
    <property type="project" value="UniProtKB-KW"/>
</dbReference>
<evidence type="ECO:0000313" key="15">
    <source>
        <dbReference type="Proteomes" id="UP000256970"/>
    </source>
</evidence>
<accession>A0A383V9Q1</accession>
<evidence type="ECO:0000256" key="6">
    <source>
        <dbReference type="ARBA" id="ARBA00022801"/>
    </source>
</evidence>
<comment type="subcellular location">
    <subcellularLocation>
        <location evidence="1">Cell membrane</location>
        <topology evidence="1">Single-pass membrane protein</topology>
    </subcellularLocation>
</comment>
<dbReference type="InterPro" id="IPR036265">
    <property type="entry name" value="HIT-like_sf"/>
</dbReference>
<dbReference type="InterPro" id="IPR003763">
    <property type="entry name" value="CDP-diacylglyc_Pase"/>
</dbReference>
<gene>
    <name evidence="14" type="ORF">BQ4739_LOCUS2166</name>
</gene>
<keyword evidence="4" id="KW-0444">Lipid biosynthesis</keyword>
<keyword evidence="9" id="KW-0472">Membrane</keyword>
<evidence type="ECO:0000256" key="5">
    <source>
        <dbReference type="ARBA" id="ARBA00022692"/>
    </source>
</evidence>
<evidence type="ECO:0000256" key="4">
    <source>
        <dbReference type="ARBA" id="ARBA00022516"/>
    </source>
</evidence>
<evidence type="ECO:0000256" key="8">
    <source>
        <dbReference type="ARBA" id="ARBA00023098"/>
    </source>
</evidence>
<evidence type="ECO:0000256" key="9">
    <source>
        <dbReference type="ARBA" id="ARBA00023136"/>
    </source>
</evidence>
<dbReference type="Gene3D" id="3.30.428.30">
    <property type="entry name" value="HIT family - CDH-like"/>
    <property type="match status" value="1"/>
</dbReference>
<dbReference type="SUPFAM" id="SSF54197">
    <property type="entry name" value="HIT-like"/>
    <property type="match status" value="1"/>
</dbReference>
<dbReference type="Pfam" id="PF02611">
    <property type="entry name" value="CDH"/>
    <property type="match status" value="1"/>
</dbReference>
<evidence type="ECO:0000256" key="2">
    <source>
        <dbReference type="ARBA" id="ARBA00005189"/>
    </source>
</evidence>
<evidence type="ECO:0000313" key="14">
    <source>
        <dbReference type="EMBL" id="SZX61673.1"/>
    </source>
</evidence>
<evidence type="ECO:0000256" key="3">
    <source>
        <dbReference type="ARBA" id="ARBA00022475"/>
    </source>
</evidence>
<keyword evidence="7" id="KW-1133">Transmembrane helix</keyword>
<keyword evidence="6" id="KW-0378">Hydrolase</keyword>
<keyword evidence="15" id="KW-1185">Reference proteome</keyword>
<protein>
    <submittedName>
        <fullName evidence="14">Uncharacterized protein</fullName>
    </submittedName>
</protein>
<proteinExistence type="predicted"/>
<dbReference type="EMBL" id="FNXT01000164">
    <property type="protein sequence ID" value="SZX61673.1"/>
    <property type="molecule type" value="Genomic_DNA"/>
</dbReference>
<comment type="pathway">
    <text evidence="12">Phospholipid metabolism.</text>
</comment>
<keyword evidence="10" id="KW-0594">Phospholipid biosynthesis</keyword>
<feature type="chain" id="PRO_5016565921" evidence="13">
    <location>
        <begin position="29"/>
        <end position="559"/>
    </location>
</feature>
<evidence type="ECO:0000256" key="12">
    <source>
        <dbReference type="ARBA" id="ARBA00025707"/>
    </source>
</evidence>
<dbReference type="GO" id="GO:0005886">
    <property type="term" value="C:plasma membrane"/>
    <property type="evidence" value="ECO:0007669"/>
    <property type="project" value="UniProtKB-SubCell"/>
</dbReference>